<dbReference type="GO" id="GO:0044718">
    <property type="term" value="P:siderophore transmembrane transport"/>
    <property type="evidence" value="ECO:0007669"/>
    <property type="project" value="TreeGrafter"/>
</dbReference>
<dbReference type="GO" id="GO:0009279">
    <property type="term" value="C:cell outer membrane"/>
    <property type="evidence" value="ECO:0007669"/>
    <property type="project" value="UniProtKB-SubCell"/>
</dbReference>
<evidence type="ECO:0000256" key="8">
    <source>
        <dbReference type="ARBA" id="ARBA00023170"/>
    </source>
</evidence>
<keyword evidence="4 10" id="KW-0812">Transmembrane</keyword>
<dbReference type="PROSITE" id="PS52016">
    <property type="entry name" value="TONB_DEPENDENT_REC_3"/>
    <property type="match status" value="1"/>
</dbReference>
<keyword evidence="6 11" id="KW-0798">TonB box</keyword>
<gene>
    <name evidence="15" type="ORF">SAMN04488541_101163</name>
</gene>
<dbReference type="Gene3D" id="2.170.130.10">
    <property type="entry name" value="TonB-dependent receptor, plug domain"/>
    <property type="match status" value="1"/>
</dbReference>
<evidence type="ECO:0000256" key="11">
    <source>
        <dbReference type="RuleBase" id="RU003357"/>
    </source>
</evidence>
<keyword evidence="2 10" id="KW-0813">Transport</keyword>
<feature type="domain" description="TonB-dependent receptor plug" evidence="14">
    <location>
        <begin position="68"/>
        <end position="175"/>
    </location>
</feature>
<dbReference type="InterPro" id="IPR036942">
    <property type="entry name" value="Beta-barrel_TonB_sf"/>
</dbReference>
<dbReference type="InterPro" id="IPR037066">
    <property type="entry name" value="Plug_dom_sf"/>
</dbReference>
<evidence type="ECO:0000256" key="2">
    <source>
        <dbReference type="ARBA" id="ARBA00022448"/>
    </source>
</evidence>
<sequence length="842" mass="95611">MKSIYSSFSAQKLCYWLFLILSVATAQPTLAQQKPPELLEIENFFKASMEELLNVGMVSASQKKQSVLEAPATAYVITAQQIRERGYRNLLDLLEDIPEIDVQRNVNPDTRNILSIRGVAGSEKLLILLDGFRITPATGDTYTIGHNFALADAQRVEVVIGPASALYGVDAFSGVVNIITASEKGEQFKVGGRVSSLFGSFNTTDNQLFLRMRADKLRISLSASGYFSKEPNYAQVYPKEYGWYNHAFKDKGFIAFSPQINFLYRYPPFGKLPDFTGDSLTGTFQMPTHARYIHPQVNFGDFTAGFVHYYERHSSAYGFQPRYTAYEPDAFIGRSHQIMYFRHDFTSFNQRWQLSSQLSYNFYQISPQSNFYGAISRWQRGYPYANGQSVRLQEQFSYTASNKLSIIGGVMLENIVAVPRTPPLPKPVDPARPFQDQELYLIGSRIYDPRFIPAGIRDLVKVAETPVIPFYLNFQNYGGYAQAQYQPKKWINLTLGTRYDYNTRFGGSINPRLGAVLSPHKKVNIKLLYGTSFLAPSPEKAFRQDGYISQILFYSPSSSRPTGGMLLILDNARLPNRDLRPEKLQAFESSVNVLITNNLSFNLGVAYTEVSDLINQFATVDSLRLYEPTAFWRRYQDPRLDAEIYRLETSRNEGNLRSTTVTAHANFRIPLGKWHLDGFVGYSYVGGRFERPRFTGSSYFALFGQNIRNGFSNDDLLDLYTDTIPAQAGGVILHSPHSLKSVLTLAQERFSLATRLLIAGNARGVGTNWWGYNSYQNPMYARLNMTARYNVKTKKKYNFTFFTTIENLLDNRYYHTSFGRDDIMPLAPQDPRRILGGIEVSF</sequence>
<dbReference type="AlphaFoldDB" id="A0A1I2EUL9"/>
<evidence type="ECO:0000256" key="10">
    <source>
        <dbReference type="PROSITE-ProRule" id="PRU01360"/>
    </source>
</evidence>
<dbReference type="Gene3D" id="2.40.170.20">
    <property type="entry name" value="TonB-dependent receptor, beta-barrel domain"/>
    <property type="match status" value="1"/>
</dbReference>
<evidence type="ECO:0000256" key="6">
    <source>
        <dbReference type="ARBA" id="ARBA00023077"/>
    </source>
</evidence>
<dbReference type="InterPro" id="IPR012910">
    <property type="entry name" value="Plug_dom"/>
</dbReference>
<dbReference type="GO" id="GO:0015344">
    <property type="term" value="F:siderophore uptake transmembrane transporter activity"/>
    <property type="evidence" value="ECO:0007669"/>
    <property type="project" value="TreeGrafter"/>
</dbReference>
<evidence type="ECO:0000256" key="5">
    <source>
        <dbReference type="ARBA" id="ARBA00022729"/>
    </source>
</evidence>
<keyword evidence="8" id="KW-0675">Receptor</keyword>
<dbReference type="OrthoDB" id="9764669at2"/>
<dbReference type="STRING" id="1003.SAMN04488541_101163"/>
<evidence type="ECO:0000256" key="1">
    <source>
        <dbReference type="ARBA" id="ARBA00004571"/>
    </source>
</evidence>
<accession>A0A1I2EUL9</accession>
<evidence type="ECO:0000256" key="9">
    <source>
        <dbReference type="ARBA" id="ARBA00023237"/>
    </source>
</evidence>
<dbReference type="Proteomes" id="UP000199513">
    <property type="component" value="Unassembled WGS sequence"/>
</dbReference>
<comment type="similarity">
    <text evidence="10 11">Belongs to the TonB-dependent receptor family.</text>
</comment>
<keyword evidence="5 12" id="KW-0732">Signal</keyword>
<keyword evidence="7 10" id="KW-0472">Membrane</keyword>
<organism evidence="15 16">
    <name type="scientific">Thermoflexibacter ruber</name>
    <dbReference type="NCBI Taxonomy" id="1003"/>
    <lineage>
        <taxon>Bacteria</taxon>
        <taxon>Pseudomonadati</taxon>
        <taxon>Bacteroidota</taxon>
        <taxon>Cytophagia</taxon>
        <taxon>Cytophagales</taxon>
        <taxon>Thermoflexibacteraceae</taxon>
        <taxon>Thermoflexibacter</taxon>
    </lineage>
</organism>
<dbReference type="Pfam" id="PF00593">
    <property type="entry name" value="TonB_dep_Rec_b-barrel"/>
    <property type="match status" value="1"/>
</dbReference>
<keyword evidence="9 10" id="KW-0998">Cell outer membrane</keyword>
<feature type="signal peptide" evidence="12">
    <location>
        <begin position="1"/>
        <end position="31"/>
    </location>
</feature>
<evidence type="ECO:0000256" key="3">
    <source>
        <dbReference type="ARBA" id="ARBA00022452"/>
    </source>
</evidence>
<dbReference type="Pfam" id="PF07715">
    <property type="entry name" value="Plug"/>
    <property type="match status" value="1"/>
</dbReference>
<comment type="subcellular location">
    <subcellularLocation>
        <location evidence="1 10">Cell outer membrane</location>
        <topology evidence="1 10">Multi-pass membrane protein</topology>
    </subcellularLocation>
</comment>
<dbReference type="EMBL" id="FONY01000011">
    <property type="protein sequence ID" value="SFE96782.1"/>
    <property type="molecule type" value="Genomic_DNA"/>
</dbReference>
<keyword evidence="3 10" id="KW-1134">Transmembrane beta strand</keyword>
<evidence type="ECO:0000313" key="15">
    <source>
        <dbReference type="EMBL" id="SFE96782.1"/>
    </source>
</evidence>
<evidence type="ECO:0000256" key="7">
    <source>
        <dbReference type="ARBA" id="ARBA00023136"/>
    </source>
</evidence>
<dbReference type="SUPFAM" id="SSF56935">
    <property type="entry name" value="Porins"/>
    <property type="match status" value="1"/>
</dbReference>
<dbReference type="RefSeq" id="WP_091543503.1">
    <property type="nucleotide sequence ID" value="NZ_FONY01000011.1"/>
</dbReference>
<keyword evidence="16" id="KW-1185">Reference proteome</keyword>
<dbReference type="PANTHER" id="PTHR30069:SF29">
    <property type="entry name" value="HEMOGLOBIN AND HEMOGLOBIN-HAPTOGLOBIN-BINDING PROTEIN 1-RELATED"/>
    <property type="match status" value="1"/>
</dbReference>
<dbReference type="PANTHER" id="PTHR30069">
    <property type="entry name" value="TONB-DEPENDENT OUTER MEMBRANE RECEPTOR"/>
    <property type="match status" value="1"/>
</dbReference>
<evidence type="ECO:0000259" key="13">
    <source>
        <dbReference type="Pfam" id="PF00593"/>
    </source>
</evidence>
<reference evidence="16" key="1">
    <citation type="submission" date="2016-10" db="EMBL/GenBank/DDBJ databases">
        <authorList>
            <person name="Varghese N."/>
            <person name="Submissions S."/>
        </authorList>
    </citation>
    <scope>NUCLEOTIDE SEQUENCE [LARGE SCALE GENOMIC DNA]</scope>
    <source>
        <strain>GEY</strain>
        <strain evidence="16">DSM 9560</strain>
    </source>
</reference>
<evidence type="ECO:0000259" key="14">
    <source>
        <dbReference type="Pfam" id="PF07715"/>
    </source>
</evidence>
<name>A0A1I2EUL9_9BACT</name>
<dbReference type="InterPro" id="IPR000531">
    <property type="entry name" value="Beta-barrel_TonB"/>
</dbReference>
<evidence type="ECO:0000256" key="4">
    <source>
        <dbReference type="ARBA" id="ARBA00022692"/>
    </source>
</evidence>
<protein>
    <submittedName>
        <fullName evidence="15">Iron complex outermembrane recepter protein</fullName>
    </submittedName>
</protein>
<dbReference type="InterPro" id="IPR039426">
    <property type="entry name" value="TonB-dep_rcpt-like"/>
</dbReference>
<evidence type="ECO:0000313" key="16">
    <source>
        <dbReference type="Proteomes" id="UP000199513"/>
    </source>
</evidence>
<evidence type="ECO:0000256" key="12">
    <source>
        <dbReference type="SAM" id="SignalP"/>
    </source>
</evidence>
<feature type="domain" description="TonB-dependent receptor-like beta-barrel" evidence="13">
    <location>
        <begin position="302"/>
        <end position="808"/>
    </location>
</feature>
<feature type="chain" id="PRO_5011435533" evidence="12">
    <location>
        <begin position="32"/>
        <end position="842"/>
    </location>
</feature>
<proteinExistence type="inferred from homology"/>